<dbReference type="Proteomes" id="UP001579974">
    <property type="component" value="Unassembled WGS sequence"/>
</dbReference>
<keyword evidence="4" id="KW-0309">Germination</keyword>
<comment type="caution">
    <text evidence="9">The sequence shown here is derived from an EMBL/GenBank/DDBJ whole genome shotgun (WGS) entry which is preliminary data.</text>
</comment>
<evidence type="ECO:0000256" key="6">
    <source>
        <dbReference type="ARBA" id="ARBA00022989"/>
    </source>
</evidence>
<keyword evidence="10" id="KW-1185">Reference proteome</keyword>
<proteinExistence type="inferred from homology"/>
<comment type="similarity">
    <text evidence="2">Belongs to the amino acid-polyamine-organocation (APC) superfamily. Spore germination protein (SGP) (TC 2.A.3.9) family.</text>
</comment>
<reference evidence="9 10" key="1">
    <citation type="journal article" date="2024" name="Int. J. Mol. Sci.">
        <title>Exploration of Alicyclobacillus spp. Genome in Search of Antibiotic Resistance.</title>
        <authorList>
            <person name="Bucka-Kolendo J."/>
            <person name="Kiousi D.E."/>
            <person name="Dekowska A."/>
            <person name="Mikolajczuk-Szczyrba A."/>
            <person name="Karadedos D.M."/>
            <person name="Michael P."/>
            <person name="Galanis A."/>
            <person name="Sokolowska B."/>
        </authorList>
    </citation>
    <scope>NUCLEOTIDE SEQUENCE [LARGE SCALE GENOMIC DNA]</scope>
    <source>
        <strain evidence="9 10">KKP 3000</strain>
    </source>
</reference>
<keyword evidence="5 8" id="KW-0812">Transmembrane</keyword>
<organism evidence="9 10">
    <name type="scientific">Alicyclobacillus fastidiosus</name>
    <dbReference type="NCBI Taxonomy" id="392011"/>
    <lineage>
        <taxon>Bacteria</taxon>
        <taxon>Bacillati</taxon>
        <taxon>Bacillota</taxon>
        <taxon>Bacilli</taxon>
        <taxon>Bacillales</taxon>
        <taxon>Alicyclobacillaceae</taxon>
        <taxon>Alicyclobacillus</taxon>
    </lineage>
</organism>
<dbReference type="PANTHER" id="PTHR34975:SF2">
    <property type="entry name" value="SPORE GERMINATION PROTEIN A2"/>
    <property type="match status" value="1"/>
</dbReference>
<evidence type="ECO:0000256" key="4">
    <source>
        <dbReference type="ARBA" id="ARBA00022544"/>
    </source>
</evidence>
<accession>A0ABV5ALA9</accession>
<dbReference type="EMBL" id="JBDXSU010000035">
    <property type="protein sequence ID" value="MFB5193018.1"/>
    <property type="molecule type" value="Genomic_DNA"/>
</dbReference>
<dbReference type="RefSeq" id="WP_268008795.1">
    <property type="nucleotide sequence ID" value="NZ_BSUT01000003.1"/>
</dbReference>
<feature type="transmembrane region" description="Helical" evidence="8">
    <location>
        <begin position="205"/>
        <end position="227"/>
    </location>
</feature>
<evidence type="ECO:0000256" key="7">
    <source>
        <dbReference type="ARBA" id="ARBA00023136"/>
    </source>
</evidence>
<protein>
    <submittedName>
        <fullName evidence="9">Endospore germination permease</fullName>
    </submittedName>
</protein>
<feature type="transmembrane region" description="Helical" evidence="8">
    <location>
        <begin position="263"/>
        <end position="282"/>
    </location>
</feature>
<feature type="transmembrane region" description="Helical" evidence="8">
    <location>
        <begin position="324"/>
        <end position="345"/>
    </location>
</feature>
<evidence type="ECO:0000256" key="5">
    <source>
        <dbReference type="ARBA" id="ARBA00022692"/>
    </source>
</evidence>
<keyword evidence="7 8" id="KW-0472">Membrane</keyword>
<feature type="transmembrane region" description="Helical" evidence="8">
    <location>
        <begin position="294"/>
        <end position="312"/>
    </location>
</feature>
<keyword evidence="6 8" id="KW-1133">Transmembrane helix</keyword>
<dbReference type="NCBIfam" id="TIGR00912">
    <property type="entry name" value="2A0309"/>
    <property type="match status" value="1"/>
</dbReference>
<feature type="transmembrane region" description="Helical" evidence="8">
    <location>
        <begin position="73"/>
        <end position="94"/>
    </location>
</feature>
<comment type="subcellular location">
    <subcellularLocation>
        <location evidence="1">Membrane</location>
        <topology evidence="1">Multi-pass membrane protein</topology>
    </subcellularLocation>
</comment>
<gene>
    <name evidence="9" type="ORF">KKP3000_002615</name>
</gene>
<dbReference type="Pfam" id="PF03845">
    <property type="entry name" value="Spore_permease"/>
    <property type="match status" value="1"/>
</dbReference>
<sequence>MAQTTMILMLAIGLNDHVILIPLLLRAAGRDAWLAVCLTSLLVFVAMMFMQYVIRASKQQHIGLWLREQIPPLLANGLLCLMALPLFVAALVTFRDTVFWAKITLLPVTPNFVLVLVLAALCFYCAYAGIASIAIASGILLPFVVVFGFFVGTSNIPHKDMSLLFPLLEHGWNPVFRGILYSASGFSELFMILCMQHYIKSEVRYWMLALNVLILLVLTLGPLYGAIVEFGPKEATSMRFPAFEEWRLITFGHFFEHLDFLGIYQWLSGAFVRISFTAFLIVEIFGMRKGRGRTWFLGLLFGTLCVFAIVRISDTQFLGLLQRVVAPGYLYCVTAIALLLVIIAWKSKRRKVHTR</sequence>
<evidence type="ECO:0000313" key="10">
    <source>
        <dbReference type="Proteomes" id="UP001579974"/>
    </source>
</evidence>
<keyword evidence="3" id="KW-0813">Transport</keyword>
<dbReference type="PANTHER" id="PTHR34975">
    <property type="entry name" value="SPORE GERMINATION PROTEIN A2"/>
    <property type="match status" value="1"/>
</dbReference>
<evidence type="ECO:0000256" key="8">
    <source>
        <dbReference type="SAM" id="Phobius"/>
    </source>
</evidence>
<dbReference type="InterPro" id="IPR004761">
    <property type="entry name" value="Spore_GerAB"/>
</dbReference>
<evidence type="ECO:0000256" key="1">
    <source>
        <dbReference type="ARBA" id="ARBA00004141"/>
    </source>
</evidence>
<evidence type="ECO:0000313" key="9">
    <source>
        <dbReference type="EMBL" id="MFB5193018.1"/>
    </source>
</evidence>
<feature type="transmembrane region" description="Helical" evidence="8">
    <location>
        <begin position="7"/>
        <end position="26"/>
    </location>
</feature>
<evidence type="ECO:0000256" key="3">
    <source>
        <dbReference type="ARBA" id="ARBA00022448"/>
    </source>
</evidence>
<feature type="transmembrane region" description="Helical" evidence="8">
    <location>
        <begin position="32"/>
        <end position="53"/>
    </location>
</feature>
<feature type="transmembrane region" description="Helical" evidence="8">
    <location>
        <begin position="133"/>
        <end position="154"/>
    </location>
</feature>
<name>A0ABV5ALA9_9BACL</name>
<evidence type="ECO:0000256" key="2">
    <source>
        <dbReference type="ARBA" id="ARBA00007998"/>
    </source>
</evidence>
<feature type="transmembrane region" description="Helical" evidence="8">
    <location>
        <begin position="100"/>
        <end position="126"/>
    </location>
</feature>